<proteinExistence type="predicted"/>
<dbReference type="EMBL" id="KQ086173">
    <property type="protein sequence ID" value="KLO06918.1"/>
    <property type="molecule type" value="Genomic_DNA"/>
</dbReference>
<dbReference type="Proteomes" id="UP000053477">
    <property type="component" value="Unassembled WGS sequence"/>
</dbReference>
<gene>
    <name evidence="2" type="ORF">SCHPADRAFT_945709</name>
</gene>
<accession>A0A0H2RBQ0</accession>
<name>A0A0H2RBQ0_9AGAM</name>
<keyword evidence="3" id="KW-1185">Reference proteome</keyword>
<dbReference type="InParanoid" id="A0A0H2RBQ0"/>
<feature type="region of interest" description="Disordered" evidence="1">
    <location>
        <begin position="30"/>
        <end position="63"/>
    </location>
</feature>
<evidence type="ECO:0000313" key="3">
    <source>
        <dbReference type="Proteomes" id="UP000053477"/>
    </source>
</evidence>
<sequence>MIPRSANSQEIRRYTRDYFAALAERATAVEATERKDNSSETNQNFGADRIAVGTSHSSPSDHRGWPAPVTQWCHPQFYQDFAAQVSSESSFDSLPSCPPIIQVMETQAHLAVPMSISIRPSEADDSVRDVYEKWLMDMADVDPTRVEDIADGLIIVYTIEDLRCRIAHSYALSGIRVLQDFNRLRDELRSIILPSFSLRSRLAAFELSPKCEEDIKSLEPIIKASRHLRRKNPSNMYLETWRGCNIICFVDIIPEKSVADSIKLIPLEYRAGGADNDNEVMDMEMPDIVDPEELFDAIRAEHLDN</sequence>
<evidence type="ECO:0000313" key="2">
    <source>
        <dbReference type="EMBL" id="KLO06918.1"/>
    </source>
</evidence>
<evidence type="ECO:0000256" key="1">
    <source>
        <dbReference type="SAM" id="MobiDB-lite"/>
    </source>
</evidence>
<protein>
    <submittedName>
        <fullName evidence="2">Uncharacterized protein</fullName>
    </submittedName>
</protein>
<reference evidence="2 3" key="1">
    <citation type="submission" date="2015-04" db="EMBL/GenBank/DDBJ databases">
        <title>Complete genome sequence of Schizopora paradoxa KUC8140, a cosmopolitan wood degrader in East Asia.</title>
        <authorList>
            <consortium name="DOE Joint Genome Institute"/>
            <person name="Min B."/>
            <person name="Park H."/>
            <person name="Jang Y."/>
            <person name="Kim J.-J."/>
            <person name="Kim K.H."/>
            <person name="Pangilinan J."/>
            <person name="Lipzen A."/>
            <person name="Riley R."/>
            <person name="Grigoriev I.V."/>
            <person name="Spatafora J.W."/>
            <person name="Choi I.-G."/>
        </authorList>
    </citation>
    <scope>NUCLEOTIDE SEQUENCE [LARGE SCALE GENOMIC DNA]</scope>
    <source>
        <strain evidence="2 3">KUC8140</strain>
    </source>
</reference>
<organism evidence="2 3">
    <name type="scientific">Schizopora paradoxa</name>
    <dbReference type="NCBI Taxonomy" id="27342"/>
    <lineage>
        <taxon>Eukaryota</taxon>
        <taxon>Fungi</taxon>
        <taxon>Dikarya</taxon>
        <taxon>Basidiomycota</taxon>
        <taxon>Agaricomycotina</taxon>
        <taxon>Agaricomycetes</taxon>
        <taxon>Hymenochaetales</taxon>
        <taxon>Schizoporaceae</taxon>
        <taxon>Schizopora</taxon>
    </lineage>
</organism>
<dbReference type="AlphaFoldDB" id="A0A0H2RBQ0"/>